<reference evidence="3 4" key="1">
    <citation type="submission" date="2020-08" db="EMBL/GenBank/DDBJ databases">
        <title>Genomic Encyclopedia of Type Strains, Phase IV (KMG-V): Genome sequencing to study the core and pangenomes of soil and plant-associated prokaryotes.</title>
        <authorList>
            <person name="Whitman W."/>
        </authorList>
    </citation>
    <scope>NUCLEOTIDE SEQUENCE [LARGE SCALE GENOMIC DNA]</scope>
    <source>
        <strain evidence="3 4">SEMIA 4074</strain>
    </source>
</reference>
<keyword evidence="4" id="KW-1185">Reference proteome</keyword>
<accession>A0A7W6Q5H4</accession>
<dbReference type="InterPro" id="IPR046891">
    <property type="entry name" value="E2-ntca"/>
</dbReference>
<dbReference type="AlphaFoldDB" id="A0A7W6Q5H4"/>
<dbReference type="Proteomes" id="UP000524492">
    <property type="component" value="Unassembled WGS sequence"/>
</dbReference>
<evidence type="ECO:0000313" key="4">
    <source>
        <dbReference type="Proteomes" id="UP000524492"/>
    </source>
</evidence>
<dbReference type="Pfam" id="PF20272">
    <property type="entry name" value="E2-Crich"/>
    <property type="match status" value="1"/>
</dbReference>
<evidence type="ECO:0000313" key="3">
    <source>
        <dbReference type="EMBL" id="MBB4190005.1"/>
    </source>
</evidence>
<dbReference type="Pfam" id="PF20298">
    <property type="entry name" value="E2-ntca"/>
    <property type="match status" value="1"/>
</dbReference>
<comment type="caution">
    <text evidence="3">The sequence shown here is derived from an EMBL/GenBank/DDBJ whole genome shotgun (WGS) entry which is preliminary data.</text>
</comment>
<protein>
    <submittedName>
        <fullName evidence="3">Uncharacterized protein</fullName>
    </submittedName>
</protein>
<sequence length="253" mass="28214">MPLAHILAACPSWFHVVAATEDEILGSARIELERAVGTIEVDLRIRNSSGAIAVQEQVPGTKYPKTCHERHLQSDEHFCLGMHAGNNIVSRDHANVWWGLLKHFLELQRIAKRTRRWPPQQQMSHGDAGPHQHAAIEAARNLGIEDEYMRMLEGEESWFSTGTYKVNNRGKLANGWLPCPAGCKSQGKPIPRSRCCNSKAVVTLLYQEKLRRMKVDLFYALSRLSGEVCCGTMLNCPLREGSSSTAARVTASI</sequence>
<evidence type="ECO:0000259" key="1">
    <source>
        <dbReference type="Pfam" id="PF20272"/>
    </source>
</evidence>
<evidence type="ECO:0000259" key="2">
    <source>
        <dbReference type="Pfam" id="PF20298"/>
    </source>
</evidence>
<feature type="domain" description="Cysteine-rich" evidence="1">
    <location>
        <begin position="125"/>
        <end position="238"/>
    </location>
</feature>
<organism evidence="3 4">
    <name type="scientific">Rhizobium aethiopicum</name>
    <dbReference type="NCBI Taxonomy" id="1138170"/>
    <lineage>
        <taxon>Bacteria</taxon>
        <taxon>Pseudomonadati</taxon>
        <taxon>Pseudomonadota</taxon>
        <taxon>Alphaproteobacteria</taxon>
        <taxon>Hyphomicrobiales</taxon>
        <taxon>Rhizobiaceae</taxon>
        <taxon>Rhizobium/Agrobacterium group</taxon>
        <taxon>Rhizobium</taxon>
    </lineage>
</organism>
<proteinExistence type="predicted"/>
<gene>
    <name evidence="3" type="ORF">GGD53_000121</name>
</gene>
<feature type="domain" description="Prokaryotic E2" evidence="2">
    <location>
        <begin position="18"/>
        <end position="118"/>
    </location>
</feature>
<dbReference type="EMBL" id="JACIFV010000001">
    <property type="protein sequence ID" value="MBB4190005.1"/>
    <property type="molecule type" value="Genomic_DNA"/>
</dbReference>
<name>A0A7W6Q5H4_9HYPH</name>
<dbReference type="InterPro" id="IPR046892">
    <property type="entry name" value="E2-Crich"/>
</dbReference>
<dbReference type="RefSeq" id="WP_184452685.1">
    <property type="nucleotide sequence ID" value="NZ_JACIFV010000001.1"/>
</dbReference>